<gene>
    <name evidence="3" type="ORF">Daesc_001765</name>
</gene>
<reference evidence="3 4" key="1">
    <citation type="journal article" date="2024" name="Front Chem Biol">
        <title>Unveiling the potential of Daldinia eschscholtzii MFLUCC 19-0629 through bioactivity and bioinformatics studies for enhanced sustainable agriculture production.</title>
        <authorList>
            <person name="Brooks S."/>
            <person name="Weaver J.A."/>
            <person name="Klomchit A."/>
            <person name="Alharthi S.A."/>
            <person name="Onlamun T."/>
            <person name="Nurani R."/>
            <person name="Vong T.K."/>
            <person name="Alberti F."/>
            <person name="Greco C."/>
        </authorList>
    </citation>
    <scope>NUCLEOTIDE SEQUENCE [LARGE SCALE GENOMIC DNA]</scope>
    <source>
        <strain evidence="3">MFLUCC 19-0629</strain>
    </source>
</reference>
<name>A0AAX6MVR1_9PEZI</name>
<dbReference type="Gene3D" id="3.40.50.150">
    <property type="entry name" value="Vaccinia Virus protein VP39"/>
    <property type="match status" value="1"/>
</dbReference>
<dbReference type="EMBL" id="JBANMG010000002">
    <property type="protein sequence ID" value="KAK6956487.1"/>
    <property type="molecule type" value="Genomic_DNA"/>
</dbReference>
<dbReference type="AlphaFoldDB" id="A0AAX6MVR1"/>
<dbReference type="PANTHER" id="PTHR43591">
    <property type="entry name" value="METHYLTRANSFERASE"/>
    <property type="match status" value="1"/>
</dbReference>
<evidence type="ECO:0000256" key="1">
    <source>
        <dbReference type="ARBA" id="ARBA00038158"/>
    </source>
</evidence>
<evidence type="ECO:0008006" key="5">
    <source>
        <dbReference type="Google" id="ProtNLM"/>
    </source>
</evidence>
<keyword evidence="4" id="KW-1185">Reference proteome</keyword>
<evidence type="ECO:0000313" key="3">
    <source>
        <dbReference type="EMBL" id="KAK6956487.1"/>
    </source>
</evidence>
<organism evidence="3 4">
    <name type="scientific">Daldinia eschscholtzii</name>
    <dbReference type="NCBI Taxonomy" id="292717"/>
    <lineage>
        <taxon>Eukaryota</taxon>
        <taxon>Fungi</taxon>
        <taxon>Dikarya</taxon>
        <taxon>Ascomycota</taxon>
        <taxon>Pezizomycotina</taxon>
        <taxon>Sordariomycetes</taxon>
        <taxon>Xylariomycetidae</taxon>
        <taxon>Xylariales</taxon>
        <taxon>Hypoxylaceae</taxon>
        <taxon>Daldinia</taxon>
    </lineage>
</organism>
<dbReference type="SUPFAM" id="SSF53335">
    <property type="entry name" value="S-adenosyl-L-methionine-dependent methyltransferases"/>
    <property type="match status" value="1"/>
</dbReference>
<feature type="region of interest" description="Disordered" evidence="2">
    <location>
        <begin position="1"/>
        <end position="64"/>
    </location>
</feature>
<evidence type="ECO:0000256" key="2">
    <source>
        <dbReference type="SAM" id="MobiDB-lite"/>
    </source>
</evidence>
<comment type="similarity">
    <text evidence="1">Belongs to the methyltransferase superfamily. LaeA methyltransferase family.</text>
</comment>
<dbReference type="Pfam" id="PF13489">
    <property type="entry name" value="Methyltransf_23"/>
    <property type="match status" value="1"/>
</dbReference>
<dbReference type="GO" id="GO:0008168">
    <property type="term" value="F:methyltransferase activity"/>
    <property type="evidence" value="ECO:0007669"/>
    <property type="project" value="TreeGrafter"/>
</dbReference>
<accession>A0AAX6MVR1</accession>
<dbReference type="PANTHER" id="PTHR43591:SF10">
    <property type="entry name" value="ABC TRANSMEMBRANE TYPE-1 DOMAIN-CONTAINING PROTEIN-RELATED"/>
    <property type="match status" value="1"/>
</dbReference>
<proteinExistence type="inferred from homology"/>
<evidence type="ECO:0000313" key="4">
    <source>
        <dbReference type="Proteomes" id="UP001369815"/>
    </source>
</evidence>
<sequence length="386" mass="42364">MADTTAKTSSPRAGAAAAAAATPPTATAAAAAATTASPASPASPKGPTSPRSPAKSATPEGEAFGTEQHIEVADDLEEPDDNDDANSAVGSSIQSSTGSLTESIYAYRVLHGRTFNAPKTSEYWAPNDEQQNEGLDLLHNAALMVLNDELFLAPIGENPQKVLDVGTGTGIWAIDFADVYPAAEVIGTDLSPIQPAWMPPNVKFEIDDCLLDWTWPENHFDYIHMRMLYGSIPDWNDLYKKAFKHLKPGKWFEDVEFDVRIQSDHAAIPEDHMFNTWAEAFYEAGDKLGRSFRIAYDGSLKKAMTEAGFVDIHEVKVKMPCHGWPRDPKLQQAGLLMFAMLDQSLEGFCLYLFSKALGWTAEEILLFVAKYRTELKKKSLCGWLQV</sequence>
<dbReference type="InterPro" id="IPR029063">
    <property type="entry name" value="SAM-dependent_MTases_sf"/>
</dbReference>
<feature type="compositionally biased region" description="Low complexity" evidence="2">
    <location>
        <begin position="1"/>
        <end position="49"/>
    </location>
</feature>
<dbReference type="CDD" id="cd02440">
    <property type="entry name" value="AdoMet_MTases"/>
    <property type="match status" value="1"/>
</dbReference>
<comment type="caution">
    <text evidence="3">The sequence shown here is derived from an EMBL/GenBank/DDBJ whole genome shotgun (WGS) entry which is preliminary data.</text>
</comment>
<protein>
    <recommendedName>
        <fullName evidence="5">Methyltransferase</fullName>
    </recommendedName>
</protein>
<dbReference type="Proteomes" id="UP001369815">
    <property type="component" value="Unassembled WGS sequence"/>
</dbReference>